<dbReference type="Gene3D" id="3.30.70.20">
    <property type="match status" value="1"/>
</dbReference>
<organism evidence="5 6">
    <name type="scientific">Acetobacter peroxydans</name>
    <dbReference type="NCBI Taxonomy" id="104098"/>
    <lineage>
        <taxon>Bacteria</taxon>
        <taxon>Pseudomonadati</taxon>
        <taxon>Pseudomonadota</taxon>
        <taxon>Alphaproteobacteria</taxon>
        <taxon>Acetobacterales</taxon>
        <taxon>Acetobacteraceae</taxon>
        <taxon>Acetobacter</taxon>
    </lineage>
</organism>
<evidence type="ECO:0000256" key="3">
    <source>
        <dbReference type="ARBA" id="ARBA00023014"/>
    </source>
</evidence>
<dbReference type="GO" id="GO:0046872">
    <property type="term" value="F:metal ion binding"/>
    <property type="evidence" value="ECO:0007669"/>
    <property type="project" value="UniProtKB-KW"/>
</dbReference>
<keyword evidence="3" id="KW-0411">Iron-sulfur</keyword>
<dbReference type="Pfam" id="PF07992">
    <property type="entry name" value="Pyr_redox_2"/>
    <property type="match status" value="1"/>
</dbReference>
<dbReference type="Pfam" id="PF14691">
    <property type="entry name" value="Fer4_20"/>
    <property type="match status" value="1"/>
</dbReference>
<dbReference type="PRINTS" id="PR00368">
    <property type="entry name" value="FADPNR"/>
</dbReference>
<keyword evidence="6" id="KW-1185">Reference proteome</keyword>
<proteinExistence type="predicted"/>
<accession>A0A4Y3TTW8</accession>
<protein>
    <submittedName>
        <fullName evidence="5">Glutamate synthase</fullName>
    </submittedName>
</protein>
<keyword evidence="1" id="KW-0479">Metal-binding</keyword>
<dbReference type="PRINTS" id="PR00469">
    <property type="entry name" value="PNDRDTASEII"/>
</dbReference>
<dbReference type="GO" id="GO:0051536">
    <property type="term" value="F:iron-sulfur cluster binding"/>
    <property type="evidence" value="ECO:0007669"/>
    <property type="project" value="UniProtKB-KW"/>
</dbReference>
<feature type="domain" description="4Fe-4S ferredoxin-type" evidence="4">
    <location>
        <begin position="500"/>
        <end position="529"/>
    </location>
</feature>
<gene>
    <name evidence="5" type="ORF">APE01nite_10000</name>
</gene>
<dbReference type="InterPro" id="IPR036188">
    <property type="entry name" value="FAD/NAD-bd_sf"/>
</dbReference>
<dbReference type="PANTHER" id="PTHR42783:SF3">
    <property type="entry name" value="GLUTAMATE SYNTHASE [NADPH] SMALL CHAIN-RELATED"/>
    <property type="match status" value="1"/>
</dbReference>
<dbReference type="InterPro" id="IPR023753">
    <property type="entry name" value="FAD/NAD-binding_dom"/>
</dbReference>
<evidence type="ECO:0000313" key="6">
    <source>
        <dbReference type="Proteomes" id="UP000317730"/>
    </source>
</evidence>
<dbReference type="PROSITE" id="PS51379">
    <property type="entry name" value="4FE4S_FER_2"/>
    <property type="match status" value="2"/>
</dbReference>
<dbReference type="Gene3D" id="3.50.50.60">
    <property type="entry name" value="FAD/NAD(P)-binding domain"/>
    <property type="match status" value="2"/>
</dbReference>
<keyword evidence="2" id="KW-0408">Iron</keyword>
<comment type="caution">
    <text evidence="5">The sequence shown here is derived from an EMBL/GenBank/DDBJ whole genome shotgun (WGS) entry which is preliminary data.</text>
</comment>
<dbReference type="EMBL" id="BJMV01000004">
    <property type="protein sequence ID" value="GEB85203.1"/>
    <property type="molecule type" value="Genomic_DNA"/>
</dbReference>
<dbReference type="InterPro" id="IPR028261">
    <property type="entry name" value="DPD_II"/>
</dbReference>
<dbReference type="SUPFAM" id="SSF54862">
    <property type="entry name" value="4Fe-4S ferredoxins"/>
    <property type="match status" value="1"/>
</dbReference>
<dbReference type="NCBIfam" id="NF009410">
    <property type="entry name" value="PRK12771.1"/>
    <property type="match status" value="1"/>
</dbReference>
<dbReference type="Gene3D" id="1.10.1060.10">
    <property type="entry name" value="Alpha-helical ferredoxin"/>
    <property type="match status" value="1"/>
</dbReference>
<dbReference type="PROSITE" id="PS00198">
    <property type="entry name" value="4FE4S_FER_1"/>
    <property type="match status" value="1"/>
</dbReference>
<dbReference type="SUPFAM" id="SSF51971">
    <property type="entry name" value="Nucleotide-binding domain"/>
    <property type="match status" value="2"/>
</dbReference>
<name>A0A4Y3TTW8_9PROT</name>
<dbReference type="InterPro" id="IPR017900">
    <property type="entry name" value="4Fe4S_Fe_S_CS"/>
</dbReference>
<reference evidence="5 6" key="1">
    <citation type="submission" date="2019-06" db="EMBL/GenBank/DDBJ databases">
        <title>Whole genome shotgun sequence of Acetobacter peroxydans NBRC 13755.</title>
        <authorList>
            <person name="Hosoyama A."/>
            <person name="Uohara A."/>
            <person name="Ohji S."/>
            <person name="Ichikawa N."/>
        </authorList>
    </citation>
    <scope>NUCLEOTIDE SEQUENCE [LARGE SCALE GENOMIC DNA]</scope>
    <source>
        <strain evidence="5 6">NBRC 13755</strain>
    </source>
</reference>
<dbReference type="InterPro" id="IPR017896">
    <property type="entry name" value="4Fe4S_Fe-S-bd"/>
</dbReference>
<evidence type="ECO:0000256" key="2">
    <source>
        <dbReference type="ARBA" id="ARBA00023004"/>
    </source>
</evidence>
<dbReference type="Proteomes" id="UP000317730">
    <property type="component" value="Unassembled WGS sequence"/>
</dbReference>
<dbReference type="SUPFAM" id="SSF46548">
    <property type="entry name" value="alpha-helical ferredoxin"/>
    <property type="match status" value="1"/>
</dbReference>
<evidence type="ECO:0000256" key="1">
    <source>
        <dbReference type="ARBA" id="ARBA00022723"/>
    </source>
</evidence>
<evidence type="ECO:0000259" key="4">
    <source>
        <dbReference type="PROSITE" id="PS51379"/>
    </source>
</evidence>
<sequence length="553" mass="58402">MQETTRRGVGSRRWQYPAYVSFMPPCNHACPAGENIQGWLALAQSGAYEAAWRLLTQENPLPATHGRACYHPCEAACNRGELDAPVAVHAVERFLGDLAVEKGWVVACAPPSGKKVLVVGAGPAGIACAYHLARKGHAVEIRDASEQPGGMMAHGIPAYRLGRDALRAELSRVLAMPGVTLRTNTHVRDVAQAMTEGGFDAAFVAVGASVANHLDVPVEDGRRLLNAIDLLHDVSEGARPLLGRTVAVIGGGNVAMDAARTARRLGARETVLVFRYDSAHMEALPTEAAEACVEGTKIRWLSVADHFGADGLTVEKVVMNPDGSVTRTGVTEQMAADAVVMAVGQHADLSLLSSLPDVAIAKDDTVVVNGHFMTGHAGIFAGGDCIGGARTMTTATGHGKRAAQEIDAYLKGEAWEHPPVPPVVTFDMLHLPDYMDAARTAQPEQPVAARADFSEVVAGLSAPQARREAGRCLSCGNCYECDNCFAACPEQAITRRGPGRGYDVSLDLCSGCAACAEQCPCHAIDMVAEPQNQPTVEGSLGEPLAPARFRVRA</sequence>
<dbReference type="InterPro" id="IPR009051">
    <property type="entry name" value="Helical_ferredxn"/>
</dbReference>
<dbReference type="AlphaFoldDB" id="A0A4Y3TTW8"/>
<dbReference type="PANTHER" id="PTHR42783">
    <property type="entry name" value="GLUTAMATE SYNTHASE [NADPH] SMALL CHAIN"/>
    <property type="match status" value="1"/>
</dbReference>
<dbReference type="GO" id="GO:0016491">
    <property type="term" value="F:oxidoreductase activity"/>
    <property type="evidence" value="ECO:0007669"/>
    <property type="project" value="InterPro"/>
</dbReference>
<feature type="domain" description="4Fe-4S ferredoxin-type" evidence="4">
    <location>
        <begin position="469"/>
        <end position="498"/>
    </location>
</feature>
<evidence type="ECO:0000313" key="5">
    <source>
        <dbReference type="EMBL" id="GEB85203.1"/>
    </source>
</evidence>